<keyword evidence="9" id="KW-1185">Reference proteome</keyword>
<feature type="binding site" evidence="5">
    <location>
        <position position="334"/>
    </location>
    <ligand>
        <name>a divalent metal cation</name>
        <dbReference type="ChEBI" id="CHEBI:60240"/>
        <label>1</label>
    </ligand>
</feature>
<dbReference type="InParanoid" id="A0A0C2SXX8"/>
<evidence type="ECO:0000259" key="7">
    <source>
        <dbReference type="Pfam" id="PF00557"/>
    </source>
</evidence>
<evidence type="ECO:0000256" key="2">
    <source>
        <dbReference type="ARBA" id="ARBA00022670"/>
    </source>
</evidence>
<comment type="similarity">
    <text evidence="5">Belongs to the peptidase M24A family. Methionine aminopeptidase type 1 subfamily.</text>
</comment>
<evidence type="ECO:0000256" key="3">
    <source>
        <dbReference type="ARBA" id="ARBA00022723"/>
    </source>
</evidence>
<dbReference type="InterPro" id="IPR000994">
    <property type="entry name" value="Pept_M24"/>
</dbReference>
<dbReference type="InterPro" id="IPR001714">
    <property type="entry name" value="Pept_M24_MAP"/>
</dbReference>
<feature type="binding site" evidence="5">
    <location>
        <position position="334"/>
    </location>
    <ligand>
        <name>a divalent metal cation</name>
        <dbReference type="ChEBI" id="CHEBI:60240"/>
        <label>2</label>
        <note>catalytic</note>
    </ligand>
</feature>
<comment type="catalytic activity">
    <reaction evidence="5 6">
        <text>Release of N-terminal amino acids, preferentially methionine, from peptides and arylamides.</text>
        <dbReference type="EC" id="3.4.11.18"/>
    </reaction>
</comment>
<dbReference type="Gene3D" id="3.90.230.10">
    <property type="entry name" value="Creatinase/methionine aminopeptidase superfamily"/>
    <property type="match status" value="1"/>
</dbReference>
<evidence type="ECO:0000256" key="1">
    <source>
        <dbReference type="ARBA" id="ARBA00022438"/>
    </source>
</evidence>
<dbReference type="NCBIfam" id="TIGR00500">
    <property type="entry name" value="met_pdase_I"/>
    <property type="match status" value="1"/>
</dbReference>
<organism evidence="8 9">
    <name type="scientific">Amanita muscaria (strain Koide BX008)</name>
    <dbReference type="NCBI Taxonomy" id="946122"/>
    <lineage>
        <taxon>Eukaryota</taxon>
        <taxon>Fungi</taxon>
        <taxon>Dikarya</taxon>
        <taxon>Basidiomycota</taxon>
        <taxon>Agaricomycotina</taxon>
        <taxon>Agaricomycetes</taxon>
        <taxon>Agaricomycetidae</taxon>
        <taxon>Agaricales</taxon>
        <taxon>Pluteineae</taxon>
        <taxon>Amanitaceae</taxon>
        <taxon>Amanita</taxon>
    </lineage>
</organism>
<evidence type="ECO:0000256" key="4">
    <source>
        <dbReference type="ARBA" id="ARBA00022801"/>
    </source>
</evidence>
<name>A0A0C2SXX8_AMAMK</name>
<feature type="binding site" evidence="5">
    <location>
        <position position="170"/>
    </location>
    <ligand>
        <name>substrate</name>
    </ligand>
</feature>
<feature type="binding site" evidence="5">
    <location>
        <position position="270"/>
    </location>
    <ligand>
        <name>a divalent metal cation</name>
        <dbReference type="ChEBI" id="CHEBI:60240"/>
        <label>2</label>
        <note>catalytic</note>
    </ligand>
</feature>
<dbReference type="HAMAP" id="MF_01974">
    <property type="entry name" value="MetAP_1"/>
    <property type="match status" value="1"/>
</dbReference>
<dbReference type="Proteomes" id="UP000054549">
    <property type="component" value="Unassembled WGS sequence"/>
</dbReference>
<dbReference type="HOGENOM" id="CLU_015857_1_1_1"/>
<gene>
    <name evidence="8" type="ORF">M378DRAFT_111535</name>
</gene>
<dbReference type="CDD" id="cd01086">
    <property type="entry name" value="MetAP1"/>
    <property type="match status" value="1"/>
</dbReference>
<protein>
    <recommendedName>
        <fullName evidence="6">Methionine aminopeptidase</fullName>
        <ecNumber evidence="6">3.4.11.18</ecNumber>
    </recommendedName>
</protein>
<keyword evidence="3 5" id="KW-0479">Metal-binding</keyword>
<feature type="domain" description="Peptidase M24" evidence="7">
    <location>
        <begin position="105"/>
        <end position="341"/>
    </location>
</feature>
<accession>A0A0C2SXX8</accession>
<dbReference type="Pfam" id="PF00557">
    <property type="entry name" value="Peptidase_M24"/>
    <property type="match status" value="1"/>
</dbReference>
<dbReference type="AlphaFoldDB" id="A0A0C2SXX8"/>
<dbReference type="GO" id="GO:0006508">
    <property type="term" value="P:proteolysis"/>
    <property type="evidence" value="ECO:0007669"/>
    <property type="project" value="UniProtKB-KW"/>
</dbReference>
<reference evidence="8 9" key="1">
    <citation type="submission" date="2014-04" db="EMBL/GenBank/DDBJ databases">
        <title>Evolutionary Origins and Diversification of the Mycorrhizal Mutualists.</title>
        <authorList>
            <consortium name="DOE Joint Genome Institute"/>
            <consortium name="Mycorrhizal Genomics Consortium"/>
            <person name="Kohler A."/>
            <person name="Kuo A."/>
            <person name="Nagy L.G."/>
            <person name="Floudas D."/>
            <person name="Copeland A."/>
            <person name="Barry K.W."/>
            <person name="Cichocki N."/>
            <person name="Veneault-Fourrey C."/>
            <person name="LaButti K."/>
            <person name="Lindquist E.A."/>
            <person name="Lipzen A."/>
            <person name="Lundell T."/>
            <person name="Morin E."/>
            <person name="Murat C."/>
            <person name="Riley R."/>
            <person name="Ohm R."/>
            <person name="Sun H."/>
            <person name="Tunlid A."/>
            <person name="Henrissat B."/>
            <person name="Grigoriev I.V."/>
            <person name="Hibbett D.S."/>
            <person name="Martin F."/>
        </authorList>
    </citation>
    <scope>NUCLEOTIDE SEQUENCE [LARGE SCALE GENOMIC DNA]</scope>
    <source>
        <strain evidence="8 9">Koide BX008</strain>
    </source>
</reference>
<feature type="binding site" evidence="5">
    <location>
        <position position="277"/>
    </location>
    <ligand>
        <name>substrate</name>
    </ligand>
</feature>
<evidence type="ECO:0000313" key="8">
    <source>
        <dbReference type="EMBL" id="KIL58979.1"/>
    </source>
</evidence>
<dbReference type="SUPFAM" id="SSF55920">
    <property type="entry name" value="Creatinase/aminopeptidase"/>
    <property type="match status" value="1"/>
</dbReference>
<feature type="binding site" evidence="5">
    <location>
        <position position="198"/>
    </location>
    <ligand>
        <name>a divalent metal cation</name>
        <dbReference type="ChEBI" id="CHEBI:60240"/>
        <label>2</label>
        <note>catalytic</note>
    </ligand>
</feature>
<dbReference type="PRINTS" id="PR00599">
    <property type="entry name" value="MAPEPTIDASE"/>
</dbReference>
<proteinExistence type="inferred from homology"/>
<dbReference type="InterPro" id="IPR002467">
    <property type="entry name" value="Pept_M24A_MAP1"/>
</dbReference>
<keyword evidence="4 5" id="KW-0378">Hydrolase</keyword>
<dbReference type="PANTHER" id="PTHR43330:SF8">
    <property type="entry name" value="METHIONINE AMINOPEPTIDASE 1D, MITOCHONDRIAL"/>
    <property type="match status" value="1"/>
</dbReference>
<dbReference type="OrthoDB" id="3209743at2759"/>
<feature type="binding site" evidence="5">
    <location>
        <position position="302"/>
    </location>
    <ligand>
        <name>a divalent metal cation</name>
        <dbReference type="ChEBI" id="CHEBI:60240"/>
        <label>2</label>
        <note>catalytic</note>
    </ligand>
</feature>
<evidence type="ECO:0000256" key="5">
    <source>
        <dbReference type="HAMAP-Rule" id="MF_03174"/>
    </source>
</evidence>
<dbReference type="EC" id="3.4.11.18" evidence="6"/>
<comment type="cofactor">
    <cofactor evidence="5">
        <name>Co(2+)</name>
        <dbReference type="ChEBI" id="CHEBI:48828"/>
    </cofactor>
    <cofactor evidence="5">
        <name>Zn(2+)</name>
        <dbReference type="ChEBI" id="CHEBI:29105"/>
    </cofactor>
    <cofactor evidence="5">
        <name>Mn(2+)</name>
        <dbReference type="ChEBI" id="CHEBI:29035"/>
    </cofactor>
    <cofactor evidence="5">
        <name>Fe(2+)</name>
        <dbReference type="ChEBI" id="CHEBI:29033"/>
    </cofactor>
    <text evidence="5">Binds 2 divalent metal cations per subunit. Has a high-affinity and a low affinity metal-binding site. The true nature of the physiological cofactor is under debate. The enzyme is active with cobalt, zinc, manganese or divalent iron ions. Most likely, methionine aminopeptidases function as mononuclear Fe(2+)-metalloproteases under physiological conditions, and the catalytically relevant metal-binding site has been assigned to the histidine-containing high-affinity site.</text>
</comment>
<dbReference type="GO" id="GO:0070006">
    <property type="term" value="F:metalloaminopeptidase activity"/>
    <property type="evidence" value="ECO:0007669"/>
    <property type="project" value="UniProtKB-UniRule"/>
</dbReference>
<dbReference type="InterPro" id="IPR036005">
    <property type="entry name" value="Creatinase/aminopeptidase-like"/>
</dbReference>
<keyword evidence="2 5" id="KW-0645">Protease</keyword>
<dbReference type="GO" id="GO:0046872">
    <property type="term" value="F:metal ion binding"/>
    <property type="evidence" value="ECO:0007669"/>
    <property type="project" value="UniProtKB-UniRule"/>
</dbReference>
<sequence length="349" mass="38647">MVLRVRPWKYHTRLNNILNLRRLTSSRIQPYHNPSTREEVLNPDDLPDFGEYSVILPPEPFSFGVSHIKPRHVPDHILKPLYADITRKKRTKHDRVVLGTESEAHIREAGKLAKRVRGYAKSLVQVGITTNVIDSAIHEFIIAHGAYPSPLLYHGFPKSCCTSVNNVIAHGIPDDRPLEDGDIINIDITVYLNGYHGDTSETFLVGDVDEMGESLVVTTLLALHAGISTCAPGRPFKSIGQAIHDSVHRSSVNGSPEEHTYSINTQLTGHGIGTDFHKPPWIIHDINEEPGIMVPGDCFTIEPSIVQGSNPRGWIFPDGWTMSTENCARSAQAEHMVLITETGADVLTS</sequence>
<comment type="function">
    <text evidence="6">Cotranslationally removes the N-terminal methionine from nascent proteins. The N-terminal methionine is often cleaved when the second residue in the primary sequence is small and uncharged (Met-Ala-, Cys, Gly, Pro, Ser, Thr, or Val).</text>
</comment>
<keyword evidence="1 5" id="KW-0031">Aminopeptidase</keyword>
<dbReference type="EMBL" id="KN818325">
    <property type="protein sequence ID" value="KIL58979.1"/>
    <property type="molecule type" value="Genomic_DNA"/>
</dbReference>
<dbReference type="PANTHER" id="PTHR43330">
    <property type="entry name" value="METHIONINE AMINOPEPTIDASE"/>
    <property type="match status" value="1"/>
</dbReference>
<feature type="binding site" evidence="5">
    <location>
        <position position="187"/>
    </location>
    <ligand>
        <name>a divalent metal cation</name>
        <dbReference type="ChEBI" id="CHEBI:60240"/>
        <label>1</label>
    </ligand>
</feature>
<feature type="binding site" evidence="5">
    <location>
        <position position="198"/>
    </location>
    <ligand>
        <name>a divalent metal cation</name>
        <dbReference type="ChEBI" id="CHEBI:60240"/>
        <label>1</label>
    </ligand>
</feature>
<evidence type="ECO:0000256" key="6">
    <source>
        <dbReference type="RuleBase" id="RU003653"/>
    </source>
</evidence>
<dbReference type="GO" id="GO:0004239">
    <property type="term" value="F:initiator methionyl aminopeptidase activity"/>
    <property type="evidence" value="ECO:0007669"/>
    <property type="project" value="UniProtKB-UniRule"/>
</dbReference>
<dbReference type="STRING" id="946122.A0A0C2SXX8"/>
<evidence type="ECO:0000313" key="9">
    <source>
        <dbReference type="Proteomes" id="UP000054549"/>
    </source>
</evidence>